<dbReference type="PANTHER" id="PTHR46797">
    <property type="entry name" value="HTH-TYPE TRANSCRIPTIONAL REGULATOR"/>
    <property type="match status" value="1"/>
</dbReference>
<name>A0ABV3HI02_9ACTN</name>
<dbReference type="InterPro" id="IPR050807">
    <property type="entry name" value="TransReg_Diox_bact_type"/>
</dbReference>
<gene>
    <name evidence="4" type="ORF">AB0K40_42085</name>
</gene>
<comment type="caution">
    <text evidence="4">The sequence shown here is derived from an EMBL/GenBank/DDBJ whole genome shotgun (WGS) entry which is preliminary data.</text>
</comment>
<accession>A0ABV3HI02</accession>
<dbReference type="CDD" id="cd00093">
    <property type="entry name" value="HTH_XRE"/>
    <property type="match status" value="1"/>
</dbReference>
<feature type="domain" description="HTH cro/C1-type" evidence="3">
    <location>
        <begin position="16"/>
        <end position="70"/>
    </location>
</feature>
<dbReference type="PROSITE" id="PS50943">
    <property type="entry name" value="HTH_CROC1"/>
    <property type="match status" value="1"/>
</dbReference>
<keyword evidence="5" id="KW-1185">Reference proteome</keyword>
<dbReference type="SMART" id="SM00530">
    <property type="entry name" value="HTH_XRE"/>
    <property type="match status" value="1"/>
</dbReference>
<protein>
    <submittedName>
        <fullName evidence="4">Helix-turn-helix transcriptional regulator</fullName>
    </submittedName>
</protein>
<dbReference type="SUPFAM" id="SSF47413">
    <property type="entry name" value="lambda repressor-like DNA-binding domains"/>
    <property type="match status" value="1"/>
</dbReference>
<dbReference type="InterPro" id="IPR010982">
    <property type="entry name" value="Lambda_DNA-bd_dom_sf"/>
</dbReference>
<dbReference type="PANTHER" id="PTHR46797:SF1">
    <property type="entry name" value="METHYLPHOSPHONATE SYNTHASE"/>
    <property type="match status" value="1"/>
</dbReference>
<keyword evidence="1" id="KW-0238">DNA-binding</keyword>
<evidence type="ECO:0000313" key="4">
    <source>
        <dbReference type="EMBL" id="MEV4292137.1"/>
    </source>
</evidence>
<evidence type="ECO:0000313" key="5">
    <source>
        <dbReference type="Proteomes" id="UP001552427"/>
    </source>
</evidence>
<evidence type="ECO:0000256" key="2">
    <source>
        <dbReference type="SAM" id="MobiDB-lite"/>
    </source>
</evidence>
<dbReference type="Gene3D" id="1.10.260.40">
    <property type="entry name" value="lambda repressor-like DNA-binding domains"/>
    <property type="match status" value="1"/>
</dbReference>
<dbReference type="RefSeq" id="WP_364461723.1">
    <property type="nucleotide sequence ID" value="NZ_JBFARM010000016.1"/>
</dbReference>
<dbReference type="Proteomes" id="UP001552427">
    <property type="component" value="Unassembled WGS sequence"/>
</dbReference>
<dbReference type="Pfam" id="PF01381">
    <property type="entry name" value="HTH_3"/>
    <property type="match status" value="1"/>
</dbReference>
<evidence type="ECO:0000256" key="1">
    <source>
        <dbReference type="ARBA" id="ARBA00023125"/>
    </source>
</evidence>
<dbReference type="EMBL" id="JBFARM010000016">
    <property type="protein sequence ID" value="MEV4292137.1"/>
    <property type="molecule type" value="Genomic_DNA"/>
</dbReference>
<dbReference type="InterPro" id="IPR001387">
    <property type="entry name" value="Cro/C1-type_HTH"/>
</dbReference>
<organism evidence="4 5">
    <name type="scientific">Nonomuraea bangladeshensis</name>
    <dbReference type="NCBI Taxonomy" id="404385"/>
    <lineage>
        <taxon>Bacteria</taxon>
        <taxon>Bacillati</taxon>
        <taxon>Actinomycetota</taxon>
        <taxon>Actinomycetes</taxon>
        <taxon>Streptosporangiales</taxon>
        <taxon>Streptosporangiaceae</taxon>
        <taxon>Nonomuraea</taxon>
    </lineage>
</organism>
<reference evidence="4 5" key="1">
    <citation type="submission" date="2024-06" db="EMBL/GenBank/DDBJ databases">
        <title>The Natural Products Discovery Center: Release of the First 8490 Sequenced Strains for Exploring Actinobacteria Biosynthetic Diversity.</title>
        <authorList>
            <person name="Kalkreuter E."/>
            <person name="Kautsar S.A."/>
            <person name="Yang D."/>
            <person name="Bader C.D."/>
            <person name="Teijaro C.N."/>
            <person name="Fluegel L."/>
            <person name="Davis C.M."/>
            <person name="Simpson J.R."/>
            <person name="Lauterbach L."/>
            <person name="Steele A.D."/>
            <person name="Gui C."/>
            <person name="Meng S."/>
            <person name="Li G."/>
            <person name="Viehrig K."/>
            <person name="Ye F."/>
            <person name="Su P."/>
            <person name="Kiefer A.F."/>
            <person name="Nichols A."/>
            <person name="Cepeda A.J."/>
            <person name="Yan W."/>
            <person name="Fan B."/>
            <person name="Jiang Y."/>
            <person name="Adhikari A."/>
            <person name="Zheng C.-J."/>
            <person name="Schuster L."/>
            <person name="Cowan T.M."/>
            <person name="Smanski M.J."/>
            <person name="Chevrette M.G."/>
            <person name="De Carvalho L.P.S."/>
            <person name="Shen B."/>
        </authorList>
    </citation>
    <scope>NUCLEOTIDE SEQUENCE [LARGE SCALE GENOMIC DNA]</scope>
    <source>
        <strain evidence="4 5">NPDC049574</strain>
    </source>
</reference>
<feature type="region of interest" description="Disordered" evidence="2">
    <location>
        <begin position="1"/>
        <end position="24"/>
    </location>
</feature>
<evidence type="ECO:0000259" key="3">
    <source>
        <dbReference type="PROSITE" id="PS50943"/>
    </source>
</evidence>
<proteinExistence type="predicted"/>
<sequence length="394" mass="43251">MPSARKNSAGGAGDRIAAIRSTRRMTQSDLARAANVSLSMIRKLEQGSRNPGDTVLDAIAAALGVDPSRLLHGTSRTDSRVHGAIPLLRRAITTCDFPDEGPVRPLPELQVAAGEAVRWRLESQYVRLSYVLPELITELVRGCRTTSALAPLLVTSYRAADAVAYKYGYLDLSARLIDLMRQTSILVEDPLLAASVAYVRTEVFFATHTYGAGLRALECEIDRLRTRREDTSLQYMGVLGSLHMRAAVVAARAGQVEDALSHQVEAQRLGGIVPEGIYYGTAFGPDSVRIHDVSFAVSLGDGHLRPALDIGDTWAPPSSMPAERRSGFFIELARARLWAGKRDAAFDALRSARRIAPQHTREHRWVREDVETLLRLHRASSDELCSFAEWLGLS</sequence>